<keyword evidence="4" id="KW-1185">Reference proteome</keyword>
<sequence length="205" mass="22805">MFERFTDRTRQVVVLANQEARELQHPYIGVEHIVLGLINEGQGLAGQAVAECGARLDEMRAVVVRLTGPSDPDAPTPGHIPFTPRAKKVLEMSHLEALRRYDKHIGTEHLLLSALNEGENVGVHALRECGVEPEVLKQALIGRMDDQAAKDRSVMDRLTAPGDDAIRTTLRRHTADRQLLRQVLDSLESLHRRLDAMGVPPDPEK</sequence>
<evidence type="ECO:0000256" key="1">
    <source>
        <dbReference type="PROSITE-ProRule" id="PRU01251"/>
    </source>
</evidence>
<evidence type="ECO:0000313" key="4">
    <source>
        <dbReference type="Proteomes" id="UP000308705"/>
    </source>
</evidence>
<dbReference type="InterPro" id="IPR036628">
    <property type="entry name" value="Clp_N_dom_sf"/>
</dbReference>
<dbReference type="Pfam" id="PF02861">
    <property type="entry name" value="Clp_N"/>
    <property type="match status" value="1"/>
</dbReference>
<dbReference type="InterPro" id="IPR044217">
    <property type="entry name" value="CLPT1/2"/>
</dbReference>
<dbReference type="InterPro" id="IPR004176">
    <property type="entry name" value="Clp_R_N"/>
</dbReference>
<keyword evidence="3" id="KW-0645">Protease</keyword>
<name>A0A4U3M5H8_9ACTN</name>
<dbReference type="SUPFAM" id="SSF81923">
    <property type="entry name" value="Double Clp-N motif"/>
    <property type="match status" value="1"/>
</dbReference>
<dbReference type="EMBL" id="SZQA01000037">
    <property type="protein sequence ID" value="TKK84135.1"/>
    <property type="molecule type" value="Genomic_DNA"/>
</dbReference>
<evidence type="ECO:0000259" key="2">
    <source>
        <dbReference type="PROSITE" id="PS51903"/>
    </source>
</evidence>
<dbReference type="GO" id="GO:0006508">
    <property type="term" value="P:proteolysis"/>
    <property type="evidence" value="ECO:0007669"/>
    <property type="project" value="UniProtKB-KW"/>
</dbReference>
<feature type="domain" description="Clp R" evidence="2">
    <location>
        <begin position="2"/>
        <end position="147"/>
    </location>
</feature>
<dbReference type="GO" id="GO:0008233">
    <property type="term" value="F:peptidase activity"/>
    <property type="evidence" value="ECO:0007669"/>
    <property type="project" value="UniProtKB-KW"/>
</dbReference>
<evidence type="ECO:0000313" key="3">
    <source>
        <dbReference type="EMBL" id="TKK84135.1"/>
    </source>
</evidence>
<organism evidence="3 4">
    <name type="scientific">Herbidospora galbida</name>
    <dbReference type="NCBI Taxonomy" id="2575442"/>
    <lineage>
        <taxon>Bacteria</taxon>
        <taxon>Bacillati</taxon>
        <taxon>Actinomycetota</taxon>
        <taxon>Actinomycetes</taxon>
        <taxon>Streptosporangiales</taxon>
        <taxon>Streptosporangiaceae</taxon>
        <taxon>Herbidospora</taxon>
    </lineage>
</organism>
<keyword evidence="3" id="KW-0378">Hydrolase</keyword>
<dbReference type="Gene3D" id="1.10.1780.10">
    <property type="entry name" value="Clp, N-terminal domain"/>
    <property type="match status" value="1"/>
</dbReference>
<comment type="caution">
    <text evidence="3">The sequence shown here is derived from an EMBL/GenBank/DDBJ whole genome shotgun (WGS) entry which is preliminary data.</text>
</comment>
<dbReference type="PANTHER" id="PTHR47016">
    <property type="entry name" value="ATP-DEPENDENT CLP PROTEASE ATP-BINDING SUBUNIT CLPT1, CHLOROPLASTIC"/>
    <property type="match status" value="1"/>
</dbReference>
<accession>A0A4U3M5H8</accession>
<reference evidence="3 4" key="1">
    <citation type="submission" date="2019-04" db="EMBL/GenBank/DDBJ databases">
        <title>Herbidospora sp. NEAU-GS14.nov., a novel actinomycete isolated from soil.</title>
        <authorList>
            <person name="Han L."/>
        </authorList>
    </citation>
    <scope>NUCLEOTIDE SEQUENCE [LARGE SCALE GENOMIC DNA]</scope>
    <source>
        <strain evidence="3 4">NEAU-GS14</strain>
    </source>
</reference>
<dbReference type="AlphaFoldDB" id="A0A4U3M5H8"/>
<dbReference type="Proteomes" id="UP000308705">
    <property type="component" value="Unassembled WGS sequence"/>
</dbReference>
<gene>
    <name evidence="3" type="ORF">FDA94_30955</name>
</gene>
<dbReference type="PANTHER" id="PTHR47016:SF5">
    <property type="entry name" value="CLP DOMAIN SUPERFAMILY PROTEIN"/>
    <property type="match status" value="1"/>
</dbReference>
<dbReference type="OrthoDB" id="3628183at2"/>
<dbReference type="PROSITE" id="PS51903">
    <property type="entry name" value="CLP_R"/>
    <property type="match status" value="1"/>
</dbReference>
<protein>
    <submittedName>
        <fullName evidence="3">Clp protease</fullName>
    </submittedName>
</protein>
<keyword evidence="1" id="KW-0677">Repeat</keyword>
<proteinExistence type="predicted"/>